<dbReference type="EMBL" id="WTVQ01000037">
    <property type="protein sequence ID" value="NMG76652.1"/>
    <property type="molecule type" value="Genomic_DNA"/>
</dbReference>
<keyword evidence="2" id="KW-1185">Reference proteome</keyword>
<dbReference type="Pfam" id="PF10082">
    <property type="entry name" value="BBP2_2"/>
    <property type="match status" value="1"/>
</dbReference>
<name>A0ABX1QH17_9RHOO</name>
<dbReference type="Proteomes" id="UP000648984">
    <property type="component" value="Unassembled WGS sequence"/>
</dbReference>
<comment type="caution">
    <text evidence="1">The sequence shown here is derived from an EMBL/GenBank/DDBJ whole genome shotgun (WGS) entry which is preliminary data.</text>
</comment>
<evidence type="ECO:0000313" key="2">
    <source>
        <dbReference type="Proteomes" id="UP000648984"/>
    </source>
</evidence>
<dbReference type="RefSeq" id="WP_169261793.1">
    <property type="nucleotide sequence ID" value="NZ_WTVQ01000037.1"/>
</dbReference>
<accession>A0ABX1QH17</accession>
<sequence length="392" mass="44013">MAFIAFALSANAIAANEDSADTLELLVQQDLERDSNLFRMPDGTRPVIDGHVHPRSDLVRTTTVAGRFDRNFSRQRVNAEFGVTRSDYQEFAYLDYTARNAFAAWEWALGNQWRGELSARQNEALRSFAERNNTVRSVNTYRRYAFDANYQLHPRWSLGAGLANVISSYDDRLSASSEFVEDAVELRATFRPGSDNSLMLVARNADGRYPERIAGPTAVTDYGQRDLQMRGDWRASGLSRVFGYLGYTWRDYPGLSEKNFSGVTGRVGHHWTPGGKLAMRVTARREIGAREDVVDNFIITRSLAIEPEWKVSSKVSLQGRLEWLARDYGGNPFVVATNDRQDITRIASIGGVWSPMRDLGLALAIRRESRSSSGAGFGYRSDSVLFSVKYAL</sequence>
<dbReference type="NCBIfam" id="TIGR03014">
    <property type="entry name" value="EpsL"/>
    <property type="match status" value="1"/>
</dbReference>
<reference evidence="1 2" key="1">
    <citation type="submission" date="2019-12" db="EMBL/GenBank/DDBJ databases">
        <title>Comparative genomics gives insights into the taxonomy of the Azoarcus-Aromatoleum group and reveals separate origins of nif in the plant-associated Azoarcus and non-plant-associated Aromatoleum sub-groups.</title>
        <authorList>
            <person name="Lafos M."/>
            <person name="Maluk M."/>
            <person name="Batista M."/>
            <person name="Junghare M."/>
            <person name="Carmona M."/>
            <person name="Faoro H."/>
            <person name="Cruz L.M."/>
            <person name="Battistoni F."/>
            <person name="De Souza E."/>
            <person name="Pedrosa F."/>
            <person name="Chen W.-M."/>
            <person name="Poole P.S."/>
            <person name="Dixon R.A."/>
            <person name="James E.K."/>
        </authorList>
    </citation>
    <scope>NUCLEOTIDE SEQUENCE [LARGE SCALE GENOMIC DNA]</scope>
    <source>
        <strain evidence="1 2">22Lin</strain>
    </source>
</reference>
<proteinExistence type="predicted"/>
<protein>
    <submittedName>
        <fullName evidence="1">Outer membrane beta-barrel protein</fullName>
    </submittedName>
</protein>
<dbReference type="InterPro" id="IPR017465">
    <property type="entry name" value="EpsL_proteobac"/>
</dbReference>
<organism evidence="1 2">
    <name type="scientific">Aromatoleum diolicum</name>
    <dbReference type="NCBI Taxonomy" id="75796"/>
    <lineage>
        <taxon>Bacteria</taxon>
        <taxon>Pseudomonadati</taxon>
        <taxon>Pseudomonadota</taxon>
        <taxon>Betaproteobacteria</taxon>
        <taxon>Rhodocyclales</taxon>
        <taxon>Rhodocyclaceae</taxon>
        <taxon>Aromatoleum</taxon>
    </lineage>
</organism>
<dbReference type="InterPro" id="IPR018759">
    <property type="entry name" value="BBP2_2"/>
</dbReference>
<gene>
    <name evidence="1" type="ORF">GPA25_17975</name>
</gene>
<evidence type="ECO:0000313" key="1">
    <source>
        <dbReference type="EMBL" id="NMG76652.1"/>
    </source>
</evidence>